<sequence>MIREEQLTKINHAASQVDIMVASLSIAYGLTECLLSEWAIKLAVTQHQEALNNALRQKALGNHFCPNSCKPYDEIIVRSKGLLEQKDLVSHMLELLKSIANLLKANQSLQMSMALYSANGFFPIKFYISGGSFICDQLNKPFNLVQLRILLSEVMNEIICDRAVFMPSDNAQKVLAVRVYLHRLEIHLDTITSSMPITSLTPTLLLLFDCIAPSPLETTMISLRQKWKQQLKKENKFL</sequence>
<gene>
    <name evidence="1" type="ORF">WH47_09782</name>
</gene>
<accession>A0A0L7QIT3</accession>
<protein>
    <submittedName>
        <fullName evidence="1">Uncharacterized protein</fullName>
    </submittedName>
</protein>
<dbReference type="Proteomes" id="UP000053825">
    <property type="component" value="Unassembled WGS sequence"/>
</dbReference>
<reference evidence="1 2" key="1">
    <citation type="submission" date="2015-07" db="EMBL/GenBank/DDBJ databases">
        <title>The genome of Habropoda laboriosa.</title>
        <authorList>
            <person name="Pan H."/>
            <person name="Kapheim K."/>
        </authorList>
    </citation>
    <scope>NUCLEOTIDE SEQUENCE [LARGE SCALE GENOMIC DNA]</scope>
    <source>
        <strain evidence="1">0110345459</strain>
    </source>
</reference>
<name>A0A0L7QIT3_9HYME</name>
<dbReference type="AlphaFoldDB" id="A0A0L7QIT3"/>
<organism evidence="1 2">
    <name type="scientific">Habropoda laboriosa</name>
    <dbReference type="NCBI Taxonomy" id="597456"/>
    <lineage>
        <taxon>Eukaryota</taxon>
        <taxon>Metazoa</taxon>
        <taxon>Ecdysozoa</taxon>
        <taxon>Arthropoda</taxon>
        <taxon>Hexapoda</taxon>
        <taxon>Insecta</taxon>
        <taxon>Pterygota</taxon>
        <taxon>Neoptera</taxon>
        <taxon>Endopterygota</taxon>
        <taxon>Hymenoptera</taxon>
        <taxon>Apocrita</taxon>
        <taxon>Aculeata</taxon>
        <taxon>Apoidea</taxon>
        <taxon>Anthophila</taxon>
        <taxon>Apidae</taxon>
        <taxon>Habropoda</taxon>
    </lineage>
</organism>
<dbReference type="EMBL" id="KQ415617">
    <property type="protein sequence ID" value="KOC58543.1"/>
    <property type="molecule type" value="Genomic_DNA"/>
</dbReference>
<evidence type="ECO:0000313" key="2">
    <source>
        <dbReference type="Proteomes" id="UP000053825"/>
    </source>
</evidence>
<keyword evidence="2" id="KW-1185">Reference proteome</keyword>
<evidence type="ECO:0000313" key="1">
    <source>
        <dbReference type="EMBL" id="KOC58543.1"/>
    </source>
</evidence>
<proteinExistence type="predicted"/>